<feature type="domain" description="Rhodanese" evidence="2">
    <location>
        <begin position="190"/>
        <end position="324"/>
    </location>
</feature>
<dbReference type="SMART" id="SM00271">
    <property type="entry name" value="DnaJ"/>
    <property type="match status" value="1"/>
</dbReference>
<proteinExistence type="predicted"/>
<dbReference type="PROSITE" id="PS50206">
    <property type="entry name" value="RHODANESE_3"/>
    <property type="match status" value="1"/>
</dbReference>
<evidence type="ECO:0000313" key="3">
    <source>
        <dbReference type="EMBL" id="KAK7242276.1"/>
    </source>
</evidence>
<dbReference type="Gene3D" id="1.10.287.110">
    <property type="entry name" value="DnaJ domain"/>
    <property type="match status" value="1"/>
</dbReference>
<dbReference type="InterPro" id="IPR036873">
    <property type="entry name" value="Rhodanese-like_dom_sf"/>
</dbReference>
<dbReference type="Pfam" id="PF00226">
    <property type="entry name" value="DnaJ"/>
    <property type="match status" value="1"/>
</dbReference>
<reference evidence="3 4" key="1">
    <citation type="submission" date="2024-03" db="EMBL/GenBank/DDBJ databases">
        <title>Aureococcus anophagefferens CCMP1851 and Kratosvirus quantuckense: Draft genome of a second virus-susceptible host strain in the model system.</title>
        <authorList>
            <person name="Chase E."/>
            <person name="Truchon A.R."/>
            <person name="Schepens W."/>
            <person name="Wilhelm S.W."/>
        </authorList>
    </citation>
    <scope>NUCLEOTIDE SEQUENCE [LARGE SCALE GENOMIC DNA]</scope>
    <source>
        <strain evidence="3 4">CCMP1851</strain>
    </source>
</reference>
<comment type="caution">
    <text evidence="3">The sequence shown here is derived from an EMBL/GenBank/DDBJ whole genome shotgun (WGS) entry which is preliminary data.</text>
</comment>
<dbReference type="InterPro" id="IPR001763">
    <property type="entry name" value="Rhodanese-like_dom"/>
</dbReference>
<dbReference type="PROSITE" id="PS50076">
    <property type="entry name" value="DNAJ_2"/>
    <property type="match status" value="1"/>
</dbReference>
<dbReference type="SUPFAM" id="SSF52821">
    <property type="entry name" value="Rhodanese/Cell cycle control phosphatase"/>
    <property type="match status" value="1"/>
</dbReference>
<dbReference type="PANTHER" id="PTHR43948">
    <property type="entry name" value="DNAJ HOMOLOG SUBFAMILY B"/>
    <property type="match status" value="1"/>
</dbReference>
<dbReference type="Proteomes" id="UP001363151">
    <property type="component" value="Unassembled WGS sequence"/>
</dbReference>
<dbReference type="EMBL" id="JBBJCI010000146">
    <property type="protein sequence ID" value="KAK7242276.1"/>
    <property type="molecule type" value="Genomic_DNA"/>
</dbReference>
<accession>A0ABR1G1C4</accession>
<protein>
    <recommendedName>
        <fullName evidence="5">J domain-containing protein</fullName>
    </recommendedName>
</protein>
<evidence type="ECO:0008006" key="5">
    <source>
        <dbReference type="Google" id="ProtNLM"/>
    </source>
</evidence>
<evidence type="ECO:0000259" key="2">
    <source>
        <dbReference type="PROSITE" id="PS50206"/>
    </source>
</evidence>
<evidence type="ECO:0000259" key="1">
    <source>
        <dbReference type="PROSITE" id="PS50076"/>
    </source>
</evidence>
<gene>
    <name evidence="3" type="ORF">SO694_0001348</name>
</gene>
<feature type="domain" description="J" evidence="1">
    <location>
        <begin position="9"/>
        <end position="78"/>
    </location>
</feature>
<name>A0ABR1G1C4_AURAN</name>
<dbReference type="InterPro" id="IPR001623">
    <property type="entry name" value="DnaJ_domain"/>
</dbReference>
<dbReference type="PRINTS" id="PR00625">
    <property type="entry name" value="JDOMAIN"/>
</dbReference>
<dbReference type="Gene3D" id="3.40.250.10">
    <property type="entry name" value="Rhodanese-like domain"/>
    <property type="match status" value="1"/>
</dbReference>
<dbReference type="PANTHER" id="PTHR43948:SF10">
    <property type="entry name" value="MRJ, ISOFORM E"/>
    <property type="match status" value="1"/>
</dbReference>
<organism evidence="3 4">
    <name type="scientific">Aureococcus anophagefferens</name>
    <name type="common">Harmful bloom alga</name>
    <dbReference type="NCBI Taxonomy" id="44056"/>
    <lineage>
        <taxon>Eukaryota</taxon>
        <taxon>Sar</taxon>
        <taxon>Stramenopiles</taxon>
        <taxon>Ochrophyta</taxon>
        <taxon>Pelagophyceae</taxon>
        <taxon>Pelagomonadales</taxon>
        <taxon>Pelagomonadaceae</taxon>
        <taxon>Aureococcus</taxon>
    </lineage>
</organism>
<dbReference type="SUPFAM" id="SSF46565">
    <property type="entry name" value="Chaperone J-domain"/>
    <property type="match status" value="1"/>
</dbReference>
<keyword evidence="4" id="KW-1185">Reference proteome</keyword>
<evidence type="ECO:0000313" key="4">
    <source>
        <dbReference type="Proteomes" id="UP001363151"/>
    </source>
</evidence>
<dbReference type="InterPro" id="IPR036869">
    <property type="entry name" value="J_dom_sf"/>
</dbReference>
<sequence length="405" mass="43336">MADALEVRAAGQLLGVDPKASKEEIKKAYKKKALKSHPDKGGSDEMFQRVADAYNLLIAAKEAKPAPTHKANANDLFAELFGAMMQSVVPMMQQMMEEMGEEGGSVTFELDEATVAQMFHAAAGGAGIPLRRRANPRSVGEGAGGLYEDPRVAGPDPSSIPGTREYVELHGPFPRGELVSPHMLHEALEKGYAVVLVDCRSKGEVQANGEFPGRVMVDGDVDASVVDLPVDRILDAATGELRRLSDCGKDVKEALRVVAELATRRRHSVVVFSTTGSRITRKKSDCQYALKLIENARLLLPGQAARRLDGGFAQWEARILGVEAGPAACGVRHTVVGKRGAVVRAGVEMDSPCVGELKFGSGAEVNEADLEGERTSDGKLRLRVVAPLQGFVSAKMLQRDGLDTA</sequence>